<gene>
    <name evidence="2" type="ORF">NAPIS_ORF01461</name>
    <name evidence="1" type="ORF">NAPIS_ORF01672</name>
</gene>
<reference evidence="1" key="1">
    <citation type="submission" date="2012-12" db="EMBL/GenBank/DDBJ databases">
        <authorList>
            <person name="Chen Y.P."/>
            <person name="Pettis J.S."/>
            <person name="Zhao Y."/>
            <person name="Liu X."/>
            <person name="Tallon L.J."/>
            <person name="Sadzewicz L.D."/>
            <person name="Li R."/>
            <person name="Zheng H."/>
            <person name="Huang S."/>
            <person name="Zhang X."/>
            <person name="Hamilton M.C."/>
            <person name="Pernal S.F."/>
            <person name="Melathopoulos A.P."/>
            <person name="Yan X."/>
            <person name="Evans J.D."/>
        </authorList>
    </citation>
    <scope>NUCLEOTIDE SEQUENCE</scope>
    <source>
        <strain evidence="1">BRL 01</strain>
    </source>
</reference>
<dbReference type="EMBL" id="KE647194">
    <property type="protein sequence ID" value="EQB60969.1"/>
    <property type="molecule type" value="Genomic_DNA"/>
</dbReference>
<accession>T0MC44</accession>
<dbReference type="EMBL" id="KE647240">
    <property type="protein sequence ID" value="EQB60756.1"/>
    <property type="molecule type" value="Genomic_DNA"/>
</dbReference>
<keyword evidence="3" id="KW-1185">Reference proteome</keyword>
<protein>
    <submittedName>
        <fullName evidence="1">Uncharacterized protein</fullName>
    </submittedName>
</protein>
<name>T0MC44_9MICR</name>
<dbReference type="OrthoDB" id="275278at2759"/>
<dbReference type="AlphaFoldDB" id="T0MC44"/>
<organism evidence="1 3">
    <name type="scientific">Vairimorpha apis BRL 01</name>
    <dbReference type="NCBI Taxonomy" id="1037528"/>
    <lineage>
        <taxon>Eukaryota</taxon>
        <taxon>Fungi</taxon>
        <taxon>Fungi incertae sedis</taxon>
        <taxon>Microsporidia</taxon>
        <taxon>Nosematidae</taxon>
        <taxon>Vairimorpha</taxon>
    </lineage>
</organism>
<reference evidence="1 3" key="2">
    <citation type="journal article" date="2013" name="BMC Genomics">
        <title>Genome sequencing and comparative genomics of honey bee microsporidia, Nosema apis reveal novel insights into host-parasite interactions.</title>
        <authorList>
            <person name="Chen Yp."/>
            <person name="Pettis J.S."/>
            <person name="Zhao Y."/>
            <person name="Liu X."/>
            <person name="Tallon L.J."/>
            <person name="Sadzewicz L.D."/>
            <person name="Li R."/>
            <person name="Zheng H."/>
            <person name="Huang S."/>
            <person name="Zhang X."/>
            <person name="Hamilton M.C."/>
            <person name="Pernal S.F."/>
            <person name="Melathopoulos A.P."/>
            <person name="Yan X."/>
            <person name="Evans J.D."/>
        </authorList>
    </citation>
    <scope>NUCLEOTIDE SEQUENCE [LARGE SCALE GENOMIC DNA]</scope>
    <source>
        <strain evidence="1 3">BRL 01</strain>
    </source>
</reference>
<dbReference type="HOGENOM" id="CLU_1511028_0_0_1"/>
<sequence>MIMLAAIINLYKNITSETKSNSLRIVQEPQNSFLILDHILLDKTAGPKKSIDFYDICNKIFIKLNENIKHSLKINFNNLRDNLLENITILDMCQEEYLRGIVTNILDELCKFSKIYESSLDDKINIIITFLNFNLQKNLIKRLVYEHLQVQKDKKSRLLKNTFNDREENHLNVKKKMI</sequence>
<evidence type="ECO:0000313" key="1">
    <source>
        <dbReference type="EMBL" id="EQB60756.1"/>
    </source>
</evidence>
<dbReference type="VEuPathDB" id="MicrosporidiaDB:NAPIS_ORF01461"/>
<evidence type="ECO:0000313" key="2">
    <source>
        <dbReference type="EMBL" id="EQB60969.1"/>
    </source>
</evidence>
<evidence type="ECO:0000313" key="3">
    <source>
        <dbReference type="Proteomes" id="UP000053780"/>
    </source>
</evidence>
<dbReference type="VEuPathDB" id="MicrosporidiaDB:NAPIS_ORF01672"/>
<proteinExistence type="predicted"/>
<dbReference type="Proteomes" id="UP000053780">
    <property type="component" value="Unassembled WGS sequence"/>
</dbReference>